<evidence type="ECO:0000313" key="1">
    <source>
        <dbReference type="EMBL" id="KAJ1679900.1"/>
    </source>
</evidence>
<gene>
    <name evidence="1" type="ORF">EV182_001100</name>
</gene>
<sequence length="522" mass="58185">MSTSRTEDDWTQILTVTHTVLSAWKASNLQQLYSISTTPVKERINFLGPKFNTANTYDHGDFDMSVHWQMDSCGQYIRNEWDPRTSLLAMQIGWIGFRRLDKATIQCLVPVDLKPDRGTYAVVLMKQGNAWWYFNTVLISEFEATVNKEEWKPTEADAESAFKAKAKSGARRGREIPEQVDDKDDDDNDDAYWSQFCGMSDSSLDEDTGKAVKGSRDQVKATKREDTAEVVTTTEYNESDDDIGYWAQYGTSNEPGQQGSTETLPQAQAPIIPSNQAKETPPVANAAAVQRRQQSEMVNPIRRHVSKSLRSLASLARSSGISEQEFINMATVAAAVVHVSTHPIVQHKLTQLRDAKTNSKEFRDLLKSIGYLLVYEATRDLEVQDTSNSPLTEYKGKEINKRIALVPILRSGLGFLDAALDLLPDAHVFHLGIFREKASLQPIEYYNKLPVDASVDECIVLDPLIGTGGTAKVAIKILQGWGAKRIKFISLCGARQSINDIAAQFPDVEIYTAALDDLDEHG</sequence>
<reference evidence="1" key="1">
    <citation type="submission" date="2022-06" db="EMBL/GenBank/DDBJ databases">
        <title>Phylogenomic reconstructions and comparative analyses of Kickxellomycotina fungi.</title>
        <authorList>
            <person name="Reynolds N.K."/>
            <person name="Stajich J.E."/>
            <person name="Barry K."/>
            <person name="Grigoriev I.V."/>
            <person name="Crous P."/>
            <person name="Smith M.E."/>
        </authorList>
    </citation>
    <scope>NUCLEOTIDE SEQUENCE</scope>
    <source>
        <strain evidence="1">RSA 2271</strain>
    </source>
</reference>
<protein>
    <submittedName>
        <fullName evidence="1">Uncharacterized protein</fullName>
    </submittedName>
</protein>
<proteinExistence type="predicted"/>
<feature type="non-terminal residue" evidence="1">
    <location>
        <position position="522"/>
    </location>
</feature>
<keyword evidence="2" id="KW-1185">Reference proteome</keyword>
<name>A0ACC1HX51_9FUNG</name>
<organism evidence="1 2">
    <name type="scientific">Spiromyces aspiralis</name>
    <dbReference type="NCBI Taxonomy" id="68401"/>
    <lineage>
        <taxon>Eukaryota</taxon>
        <taxon>Fungi</taxon>
        <taxon>Fungi incertae sedis</taxon>
        <taxon>Zoopagomycota</taxon>
        <taxon>Kickxellomycotina</taxon>
        <taxon>Kickxellomycetes</taxon>
        <taxon>Kickxellales</taxon>
        <taxon>Kickxellaceae</taxon>
        <taxon>Spiromyces</taxon>
    </lineage>
</organism>
<evidence type="ECO:0000313" key="2">
    <source>
        <dbReference type="Proteomes" id="UP001145114"/>
    </source>
</evidence>
<dbReference type="EMBL" id="JAMZIH010000126">
    <property type="protein sequence ID" value="KAJ1679900.1"/>
    <property type="molecule type" value="Genomic_DNA"/>
</dbReference>
<comment type="caution">
    <text evidence="1">The sequence shown here is derived from an EMBL/GenBank/DDBJ whole genome shotgun (WGS) entry which is preliminary data.</text>
</comment>
<accession>A0ACC1HX51</accession>
<dbReference type="Proteomes" id="UP001145114">
    <property type="component" value="Unassembled WGS sequence"/>
</dbReference>